<dbReference type="Proteomes" id="UP001234297">
    <property type="component" value="Chromosome 2"/>
</dbReference>
<protein>
    <submittedName>
        <fullName evidence="1">Uncharacterized protein</fullName>
    </submittedName>
</protein>
<keyword evidence="2" id="KW-1185">Reference proteome</keyword>
<organism evidence="1 2">
    <name type="scientific">Persea americana</name>
    <name type="common">Avocado</name>
    <dbReference type="NCBI Taxonomy" id="3435"/>
    <lineage>
        <taxon>Eukaryota</taxon>
        <taxon>Viridiplantae</taxon>
        <taxon>Streptophyta</taxon>
        <taxon>Embryophyta</taxon>
        <taxon>Tracheophyta</taxon>
        <taxon>Spermatophyta</taxon>
        <taxon>Magnoliopsida</taxon>
        <taxon>Magnoliidae</taxon>
        <taxon>Laurales</taxon>
        <taxon>Lauraceae</taxon>
        <taxon>Persea</taxon>
    </lineage>
</organism>
<evidence type="ECO:0000313" key="1">
    <source>
        <dbReference type="EMBL" id="KAJ8643743.1"/>
    </source>
</evidence>
<comment type="caution">
    <text evidence="1">The sequence shown here is derived from an EMBL/GenBank/DDBJ whole genome shotgun (WGS) entry which is preliminary data.</text>
</comment>
<dbReference type="EMBL" id="CM056810">
    <property type="protein sequence ID" value="KAJ8643743.1"/>
    <property type="molecule type" value="Genomic_DNA"/>
</dbReference>
<name>A0ACC2ME54_PERAE</name>
<proteinExistence type="predicted"/>
<accession>A0ACC2ME54</accession>
<sequence length="592" mass="67670">MNMLALTVILIWVKFSDGLDHQISNPYQRAESPTAHHPQGLESRKSLLLGQAQAQAGRGQSQRRKSSPLPSPSFSTLPSPNESTKPLSHTHRLPSSPIRLRQAGGSLSVAQRCWLEPDFMMDKSWMHKSRSSPEYLNGVIEFLNFAFDHATNDDKIPCPCIKCCNKYYKNREDVHGDLLWNGIMQIYINWTSHGEDIYGGEYISDESEEGDDMHEMLHDAFGMPNLDGGEDNESPEESIPDEPNMEAQKFYKLLKDAEIELYPGSTKFSKLSFLVRLFHLKCLNGWSNKSFDMLLELLKEALPVGEMLPKNHYESKKILRDLGLHYIKIDACPNDCMLYWKEYENTNECTICGESRWKSMKRGRPNSNPSSQRLSVTDQEVYNLIKSKQGMGILIGDLKHELKLQDGSVKKSLKTIENQRLIKNVVDVHHKLNKYFMVVEFEPSKEITGGCWYLEGKLDKEFITFLKELCLKYIEMIKVTTIEGLFEYIRGSDAFNVEFTRDQMLEIVQALVLDNEIEVVLDNEIEEVQSSGQGDFSSIPLGKVCYRRSKRRLSTAALTSIPCGVCPRINECTPDGIISPINCVYFKKWLDF</sequence>
<reference evidence="1 2" key="1">
    <citation type="journal article" date="2022" name="Hortic Res">
        <title>A haplotype resolved chromosomal level avocado genome allows analysis of novel avocado genes.</title>
        <authorList>
            <person name="Nath O."/>
            <person name="Fletcher S.J."/>
            <person name="Hayward A."/>
            <person name="Shaw L.M."/>
            <person name="Masouleh A.K."/>
            <person name="Furtado A."/>
            <person name="Henry R.J."/>
            <person name="Mitter N."/>
        </authorList>
    </citation>
    <scope>NUCLEOTIDE SEQUENCE [LARGE SCALE GENOMIC DNA]</scope>
    <source>
        <strain evidence="2">cv. Hass</strain>
    </source>
</reference>
<gene>
    <name evidence="1" type="ORF">MRB53_005491</name>
</gene>
<evidence type="ECO:0000313" key="2">
    <source>
        <dbReference type="Proteomes" id="UP001234297"/>
    </source>
</evidence>